<reference evidence="10 11" key="1">
    <citation type="submission" date="2019-08" db="EMBL/GenBank/DDBJ databases">
        <title>Complete genome sequence of Arcobacter acticola.</title>
        <authorList>
            <person name="Miller W."/>
        </authorList>
    </citation>
    <scope>NUCLEOTIDE SEQUENCE [LARGE SCALE GENOMIC DNA]</scope>
    <source>
        <strain evidence="10 11">KCTC 52212</strain>
    </source>
</reference>
<keyword evidence="2 9" id="KW-0813">Transport</keyword>
<sequence>MFSAPSGMELAVIFIVILLLFGKKIPELAKGLGSGIKNFKNALKEGVEEEEIAKAENIQNPINNEIKILNEKIN</sequence>
<dbReference type="AlphaFoldDB" id="A0A6M8EXT1"/>
<keyword evidence="4 9" id="KW-0812">Transmembrane</keyword>
<dbReference type="EMBL" id="CP042652">
    <property type="protein sequence ID" value="QKE29355.1"/>
    <property type="molecule type" value="Genomic_DNA"/>
</dbReference>
<evidence type="ECO:0000256" key="6">
    <source>
        <dbReference type="ARBA" id="ARBA00022989"/>
    </source>
</evidence>
<evidence type="ECO:0000313" key="11">
    <source>
        <dbReference type="Proteomes" id="UP000503483"/>
    </source>
</evidence>
<evidence type="ECO:0000256" key="4">
    <source>
        <dbReference type="ARBA" id="ARBA00022692"/>
    </source>
</evidence>
<keyword evidence="6 9" id="KW-1133">Transmembrane helix</keyword>
<evidence type="ECO:0000256" key="2">
    <source>
        <dbReference type="ARBA" id="ARBA00022448"/>
    </source>
</evidence>
<evidence type="ECO:0000256" key="9">
    <source>
        <dbReference type="HAMAP-Rule" id="MF_00236"/>
    </source>
</evidence>
<dbReference type="GO" id="GO:0033281">
    <property type="term" value="C:TAT protein transport complex"/>
    <property type="evidence" value="ECO:0007669"/>
    <property type="project" value="UniProtKB-UniRule"/>
</dbReference>
<dbReference type="KEGG" id="paco:AACT_2228"/>
<dbReference type="InterPro" id="IPR006312">
    <property type="entry name" value="TatA/E"/>
</dbReference>
<accession>A0A6M8EXT1</accession>
<dbReference type="RefSeq" id="WP_172127011.1">
    <property type="nucleotide sequence ID" value="NZ_CP042652.1"/>
</dbReference>
<proteinExistence type="inferred from homology"/>
<evidence type="ECO:0000256" key="8">
    <source>
        <dbReference type="ARBA" id="ARBA00023136"/>
    </source>
</evidence>
<keyword evidence="7 9" id="KW-0811">Translocation</keyword>
<comment type="subunit">
    <text evidence="9">Forms a complex with TatC.</text>
</comment>
<comment type="function">
    <text evidence="9">Part of the twin-arginine translocation (Tat) system that transports large folded proteins containing a characteristic twin-arginine motif in their signal peptide across membranes. TatA could form the protein-conducting channel of the Tat system.</text>
</comment>
<evidence type="ECO:0000256" key="1">
    <source>
        <dbReference type="ARBA" id="ARBA00004162"/>
    </source>
</evidence>
<dbReference type="NCBIfam" id="TIGR01411">
    <property type="entry name" value="tatAE"/>
    <property type="match status" value="1"/>
</dbReference>
<dbReference type="InterPro" id="IPR003369">
    <property type="entry name" value="TatA/B/E"/>
</dbReference>
<organism evidence="10 11">
    <name type="scientific">Arcobacter acticola</name>
    <dbReference type="NCBI Taxonomy" id="1849015"/>
    <lineage>
        <taxon>Bacteria</taxon>
        <taxon>Pseudomonadati</taxon>
        <taxon>Campylobacterota</taxon>
        <taxon>Epsilonproteobacteria</taxon>
        <taxon>Campylobacterales</taxon>
        <taxon>Arcobacteraceae</taxon>
        <taxon>Arcobacter</taxon>
    </lineage>
</organism>
<comment type="subcellular location">
    <subcellularLocation>
        <location evidence="1 9">Cell membrane</location>
        <topology evidence="1 9">Single-pass membrane protein</topology>
    </subcellularLocation>
</comment>
<dbReference type="PANTHER" id="PTHR42982">
    <property type="entry name" value="SEC-INDEPENDENT PROTEIN TRANSLOCASE PROTEIN TATA"/>
    <property type="match status" value="1"/>
</dbReference>
<name>A0A6M8EXT1_9BACT</name>
<keyword evidence="5 9" id="KW-0653">Protein transport</keyword>
<dbReference type="GO" id="GO:0043953">
    <property type="term" value="P:protein transport by the Tat complex"/>
    <property type="evidence" value="ECO:0007669"/>
    <property type="project" value="UniProtKB-UniRule"/>
</dbReference>
<dbReference type="PANTHER" id="PTHR42982:SF1">
    <property type="entry name" value="SEC-INDEPENDENT PROTEIN TRANSLOCASE PROTEIN TATA"/>
    <property type="match status" value="1"/>
</dbReference>
<keyword evidence="11" id="KW-1185">Reference proteome</keyword>
<dbReference type="Pfam" id="PF02416">
    <property type="entry name" value="TatA_B_E"/>
    <property type="match status" value="1"/>
</dbReference>
<dbReference type="Gene3D" id="1.20.5.3310">
    <property type="match status" value="1"/>
</dbReference>
<dbReference type="Proteomes" id="UP000503483">
    <property type="component" value="Chromosome"/>
</dbReference>
<dbReference type="HAMAP" id="MF_00236">
    <property type="entry name" value="TatA_E"/>
    <property type="match status" value="1"/>
</dbReference>
<keyword evidence="3 9" id="KW-1003">Cell membrane</keyword>
<evidence type="ECO:0000256" key="5">
    <source>
        <dbReference type="ARBA" id="ARBA00022927"/>
    </source>
</evidence>
<evidence type="ECO:0000256" key="7">
    <source>
        <dbReference type="ARBA" id="ARBA00023010"/>
    </source>
</evidence>
<protein>
    <recommendedName>
        <fullName evidence="9">Sec-independent protein translocase protein TatA</fullName>
    </recommendedName>
</protein>
<evidence type="ECO:0000313" key="10">
    <source>
        <dbReference type="EMBL" id="QKE29355.1"/>
    </source>
</evidence>
<comment type="similarity">
    <text evidence="9">Belongs to the TatA/E family.</text>
</comment>
<dbReference type="GO" id="GO:0008320">
    <property type="term" value="F:protein transmembrane transporter activity"/>
    <property type="evidence" value="ECO:0007669"/>
    <property type="project" value="UniProtKB-UniRule"/>
</dbReference>
<evidence type="ECO:0000256" key="3">
    <source>
        <dbReference type="ARBA" id="ARBA00022475"/>
    </source>
</evidence>
<keyword evidence="8 9" id="KW-0472">Membrane</keyword>
<gene>
    <name evidence="9" type="primary">tatA</name>
    <name evidence="10" type="ORF">AACT_2228</name>
</gene>